<feature type="transmembrane region" description="Helical" evidence="5">
    <location>
        <begin position="212"/>
        <end position="232"/>
    </location>
</feature>
<evidence type="ECO:0000256" key="5">
    <source>
        <dbReference type="SAM" id="Phobius"/>
    </source>
</evidence>
<evidence type="ECO:0000256" key="1">
    <source>
        <dbReference type="ARBA" id="ARBA00004141"/>
    </source>
</evidence>
<feature type="transmembrane region" description="Helical" evidence="5">
    <location>
        <begin position="45"/>
        <end position="71"/>
    </location>
</feature>
<feature type="transmembrane region" description="Helical" evidence="5">
    <location>
        <begin position="83"/>
        <end position="108"/>
    </location>
</feature>
<sequence length="284" mass="30416">MGFSTGEAIEILGAALFVNVVTLMLVAVLAPVFPVKGKFRDAVEGVIVSFASGAIFGSAFLLLLLQSAVLLLLSHFDEPFGAIWRWAALVMAGYLTKGVTHIVLSLVVCNSVDELKNPTVTIAPLVPPLPVSSSKENTVTPMQRARVASGLLLGDVAHKLLDGLIIASTFSNCNPRVGWAITFSMVIKEVAHDISDYFLLVASSGAGFKPALALLVKFCFGMAIVLGTVPILVAEPSQEQTGLILSYAAGVYVHVAATEYMPRVLHMRRTKRLTSHTFNTLYRC</sequence>
<dbReference type="PANTHER" id="PTHR16950:SF16">
    <property type="entry name" value="ZINC TRANSPORTER ZIP13"/>
    <property type="match status" value="1"/>
</dbReference>
<evidence type="ECO:0000256" key="2">
    <source>
        <dbReference type="ARBA" id="ARBA00022692"/>
    </source>
</evidence>
<keyword evidence="2 5" id="KW-0812">Transmembrane</keyword>
<dbReference type="GO" id="GO:0006882">
    <property type="term" value="P:intracellular zinc ion homeostasis"/>
    <property type="evidence" value="ECO:0007669"/>
    <property type="project" value="TreeGrafter"/>
</dbReference>
<dbReference type="EMBL" id="HBIZ01031249">
    <property type="protein sequence ID" value="CAE0767308.1"/>
    <property type="molecule type" value="Transcribed_RNA"/>
</dbReference>
<evidence type="ECO:0000256" key="4">
    <source>
        <dbReference type="ARBA" id="ARBA00023136"/>
    </source>
</evidence>
<protein>
    <submittedName>
        <fullName evidence="6">Uncharacterized protein</fullName>
    </submittedName>
</protein>
<evidence type="ECO:0000313" key="6">
    <source>
        <dbReference type="EMBL" id="CAE0767308.1"/>
    </source>
</evidence>
<feature type="transmembrane region" description="Helical" evidence="5">
    <location>
        <begin position="244"/>
        <end position="262"/>
    </location>
</feature>
<feature type="transmembrane region" description="Helical" evidence="5">
    <location>
        <begin position="12"/>
        <end position="33"/>
    </location>
</feature>
<keyword evidence="3 5" id="KW-1133">Transmembrane helix</keyword>
<keyword evidence="4 5" id="KW-0472">Membrane</keyword>
<comment type="subcellular location">
    <subcellularLocation>
        <location evidence="1">Membrane</location>
        <topology evidence="1">Multi-pass membrane protein</topology>
    </subcellularLocation>
</comment>
<dbReference type="PANTHER" id="PTHR16950">
    <property type="entry name" value="ZINC TRANSPORTER SLC39A7 HISTIDINE-RICH MEMBRANE PROTEIN KE4"/>
    <property type="match status" value="1"/>
</dbReference>
<dbReference type="InterPro" id="IPR003689">
    <property type="entry name" value="ZIP"/>
</dbReference>
<proteinExistence type="predicted"/>
<evidence type="ECO:0000256" key="3">
    <source>
        <dbReference type="ARBA" id="ARBA00022989"/>
    </source>
</evidence>
<dbReference type="Pfam" id="PF02535">
    <property type="entry name" value="Zip"/>
    <property type="match status" value="1"/>
</dbReference>
<organism evidence="6">
    <name type="scientific">Chrysotila carterae</name>
    <name type="common">Marine alga</name>
    <name type="synonym">Syracosphaera carterae</name>
    <dbReference type="NCBI Taxonomy" id="13221"/>
    <lineage>
        <taxon>Eukaryota</taxon>
        <taxon>Haptista</taxon>
        <taxon>Haptophyta</taxon>
        <taxon>Prymnesiophyceae</taxon>
        <taxon>Isochrysidales</taxon>
        <taxon>Isochrysidaceae</taxon>
        <taxon>Chrysotila</taxon>
    </lineage>
</organism>
<dbReference type="GO" id="GO:0005385">
    <property type="term" value="F:zinc ion transmembrane transporter activity"/>
    <property type="evidence" value="ECO:0007669"/>
    <property type="project" value="TreeGrafter"/>
</dbReference>
<dbReference type="AlphaFoldDB" id="A0A7S4BIS1"/>
<reference evidence="6" key="1">
    <citation type="submission" date="2021-01" db="EMBL/GenBank/DDBJ databases">
        <authorList>
            <person name="Corre E."/>
            <person name="Pelletier E."/>
            <person name="Niang G."/>
            <person name="Scheremetjew M."/>
            <person name="Finn R."/>
            <person name="Kale V."/>
            <person name="Holt S."/>
            <person name="Cochrane G."/>
            <person name="Meng A."/>
            <person name="Brown T."/>
            <person name="Cohen L."/>
        </authorList>
    </citation>
    <scope>NUCLEOTIDE SEQUENCE</scope>
    <source>
        <strain evidence="6">CCMP645</strain>
    </source>
</reference>
<gene>
    <name evidence="6" type="ORF">PCAR00345_LOCUS19920</name>
</gene>
<accession>A0A7S4BIS1</accession>
<name>A0A7S4BIS1_CHRCT</name>
<dbReference type="GO" id="GO:0016020">
    <property type="term" value="C:membrane"/>
    <property type="evidence" value="ECO:0007669"/>
    <property type="project" value="UniProtKB-SubCell"/>
</dbReference>